<dbReference type="STRING" id="1166073.SAMN05192530_11175"/>
<comment type="cofactor">
    <cofactor evidence="2">
        <name>Zn(2+)</name>
        <dbReference type="ChEBI" id="CHEBI:29105"/>
    </cofactor>
</comment>
<dbReference type="InterPro" id="IPR015375">
    <property type="entry name" value="NADH_PPase-like_N"/>
</dbReference>
<dbReference type="GO" id="GO:0005829">
    <property type="term" value="C:cytosol"/>
    <property type="evidence" value="ECO:0007669"/>
    <property type="project" value="TreeGrafter"/>
</dbReference>
<dbReference type="RefSeq" id="WP_090676427.1">
    <property type="nucleotide sequence ID" value="NZ_FNIT01000011.1"/>
</dbReference>
<sequence length="305" mass="33401">MRLGYSGNRLVRDGEHRDADQVEAAARNERARIMLRDGDGAWQLRDGDPLFRLGEAEAGERVLLGHTREGAPRWAGELAGPAPAGAAPEPLRRIGSAQLLDENGEGQLAQASHLLNWHAANRFCGRCGSATASEAGGFRRRCTACGHILFPRTDPVTIMLVHDGRGRCLLGRQPQFPAGMWSCLAGFVEAGETVEDAVRRETLEEAGITVGEVRYLLSQPWPFPGSLMLGCAGLALDSEIRRDETELEDCRWFRRDEVRAMLAGTHADGIQAPQEFAIAHHLIRRFAADPASFDTSEEPVESWEG</sequence>
<evidence type="ECO:0000256" key="2">
    <source>
        <dbReference type="ARBA" id="ARBA00001947"/>
    </source>
</evidence>
<dbReference type="InterPro" id="IPR050241">
    <property type="entry name" value="NAD-cap_RNA_hydrolase_NudC"/>
</dbReference>
<dbReference type="PROSITE" id="PS00893">
    <property type="entry name" value="NUDIX_BOX"/>
    <property type="match status" value="1"/>
</dbReference>
<dbReference type="GO" id="GO:0035529">
    <property type="term" value="F:NADH pyrophosphatase activity"/>
    <property type="evidence" value="ECO:0007669"/>
    <property type="project" value="TreeGrafter"/>
</dbReference>
<dbReference type="CDD" id="cd03429">
    <property type="entry name" value="NUDIX_NADH_pyrophosphatase_Nudt13"/>
    <property type="match status" value="1"/>
</dbReference>
<dbReference type="InterPro" id="IPR020476">
    <property type="entry name" value="Nudix_hydrolase"/>
</dbReference>
<keyword evidence="6 10" id="KW-0378">Hydrolase</keyword>
<comment type="catalytic activity">
    <reaction evidence="9">
        <text>a 5'-end NAD(+)-phospho-ribonucleoside in mRNA + H2O = a 5'-end phospho-adenosine-phospho-ribonucleoside in mRNA + beta-nicotinamide D-ribonucleotide + 2 H(+)</text>
        <dbReference type="Rhea" id="RHEA:60876"/>
        <dbReference type="Rhea" id="RHEA-COMP:15698"/>
        <dbReference type="Rhea" id="RHEA-COMP:15719"/>
        <dbReference type="ChEBI" id="CHEBI:14649"/>
        <dbReference type="ChEBI" id="CHEBI:15377"/>
        <dbReference type="ChEBI" id="CHEBI:15378"/>
        <dbReference type="ChEBI" id="CHEBI:144029"/>
        <dbReference type="ChEBI" id="CHEBI:144051"/>
    </reaction>
    <physiologicalReaction direction="left-to-right" evidence="9">
        <dbReference type="Rhea" id="RHEA:60877"/>
    </physiologicalReaction>
</comment>
<dbReference type="Gene3D" id="3.90.79.10">
    <property type="entry name" value="Nucleoside Triphosphate Pyrophosphohydrolase"/>
    <property type="match status" value="1"/>
</dbReference>
<dbReference type="PANTHER" id="PTHR42904:SF6">
    <property type="entry name" value="NAD-CAPPED RNA HYDROLASE NUDT12"/>
    <property type="match status" value="1"/>
</dbReference>
<organism evidence="12 13">
    <name type="scientific">Aureimonas jatrophae</name>
    <dbReference type="NCBI Taxonomy" id="1166073"/>
    <lineage>
        <taxon>Bacteria</taxon>
        <taxon>Pseudomonadati</taxon>
        <taxon>Pseudomonadota</taxon>
        <taxon>Alphaproteobacteria</taxon>
        <taxon>Hyphomicrobiales</taxon>
        <taxon>Aurantimonadaceae</taxon>
        <taxon>Aureimonas</taxon>
    </lineage>
</organism>
<evidence type="ECO:0000313" key="13">
    <source>
        <dbReference type="Proteomes" id="UP000198793"/>
    </source>
</evidence>
<dbReference type="PROSITE" id="PS51462">
    <property type="entry name" value="NUDIX"/>
    <property type="match status" value="1"/>
</dbReference>
<dbReference type="EMBL" id="FNIT01000011">
    <property type="protein sequence ID" value="SDO72182.1"/>
    <property type="molecule type" value="Genomic_DNA"/>
</dbReference>
<dbReference type="InterPro" id="IPR000086">
    <property type="entry name" value="NUDIX_hydrolase_dom"/>
</dbReference>
<dbReference type="PANTHER" id="PTHR42904">
    <property type="entry name" value="NUDIX HYDROLASE, NUDC SUBFAMILY"/>
    <property type="match status" value="1"/>
</dbReference>
<evidence type="ECO:0000256" key="9">
    <source>
        <dbReference type="ARBA" id="ARBA00023679"/>
    </source>
</evidence>
<dbReference type="GO" id="GO:0019677">
    <property type="term" value="P:NAD+ catabolic process"/>
    <property type="evidence" value="ECO:0007669"/>
    <property type="project" value="TreeGrafter"/>
</dbReference>
<reference evidence="12 13" key="1">
    <citation type="submission" date="2016-10" db="EMBL/GenBank/DDBJ databases">
        <authorList>
            <person name="de Groot N.N."/>
        </authorList>
    </citation>
    <scope>NUCLEOTIDE SEQUENCE [LARGE SCALE GENOMIC DNA]</scope>
    <source>
        <strain evidence="13">L7-484,KACC 16230,DSM 25025</strain>
    </source>
</reference>
<evidence type="ECO:0000313" key="12">
    <source>
        <dbReference type="EMBL" id="SDO72182.1"/>
    </source>
</evidence>
<gene>
    <name evidence="12" type="ORF">SAMN05192530_11175</name>
</gene>
<dbReference type="InterPro" id="IPR015376">
    <property type="entry name" value="Znr_NADH_PPase"/>
</dbReference>
<keyword evidence="7" id="KW-0460">Magnesium</keyword>
<dbReference type="Gene3D" id="3.90.79.20">
    <property type="match status" value="1"/>
</dbReference>
<dbReference type="SUPFAM" id="SSF55811">
    <property type="entry name" value="Nudix"/>
    <property type="match status" value="1"/>
</dbReference>
<dbReference type="Pfam" id="PF00293">
    <property type="entry name" value="NUDIX"/>
    <property type="match status" value="1"/>
</dbReference>
<dbReference type="Pfam" id="PF09296">
    <property type="entry name" value="NUDIX-like"/>
    <property type="match status" value="1"/>
</dbReference>
<dbReference type="InterPro" id="IPR020084">
    <property type="entry name" value="NUDIX_hydrolase_CS"/>
</dbReference>
<evidence type="ECO:0000256" key="10">
    <source>
        <dbReference type="RuleBase" id="RU003476"/>
    </source>
</evidence>
<dbReference type="Pfam" id="PF09297">
    <property type="entry name" value="Zn_ribbon_NUD"/>
    <property type="match status" value="1"/>
</dbReference>
<dbReference type="EC" id="3.6.1.22" evidence="4"/>
<dbReference type="GO" id="GO:0046872">
    <property type="term" value="F:metal ion binding"/>
    <property type="evidence" value="ECO:0007669"/>
    <property type="project" value="UniProtKB-KW"/>
</dbReference>
<comment type="similarity">
    <text evidence="3">Belongs to the Nudix hydrolase family. NudC subfamily.</text>
</comment>
<keyword evidence="8" id="KW-0520">NAD</keyword>
<evidence type="ECO:0000256" key="1">
    <source>
        <dbReference type="ARBA" id="ARBA00001946"/>
    </source>
</evidence>
<proteinExistence type="inferred from homology"/>
<dbReference type="OrthoDB" id="9791656at2"/>
<dbReference type="PRINTS" id="PR00502">
    <property type="entry name" value="NUDIXFAMILY"/>
</dbReference>
<comment type="cofactor">
    <cofactor evidence="1">
        <name>Mg(2+)</name>
        <dbReference type="ChEBI" id="CHEBI:18420"/>
    </cofactor>
</comment>
<evidence type="ECO:0000256" key="4">
    <source>
        <dbReference type="ARBA" id="ARBA00012381"/>
    </source>
</evidence>
<dbReference type="Proteomes" id="UP000198793">
    <property type="component" value="Unassembled WGS sequence"/>
</dbReference>
<keyword evidence="5" id="KW-0479">Metal-binding</keyword>
<feature type="domain" description="Nudix hydrolase" evidence="11">
    <location>
        <begin position="151"/>
        <end position="277"/>
    </location>
</feature>
<dbReference type="GO" id="GO:0006742">
    <property type="term" value="P:NADP+ catabolic process"/>
    <property type="evidence" value="ECO:0007669"/>
    <property type="project" value="TreeGrafter"/>
</dbReference>
<protein>
    <recommendedName>
        <fullName evidence="4">NAD(+) diphosphatase</fullName>
        <ecNumber evidence="4">3.6.1.22</ecNumber>
    </recommendedName>
</protein>
<dbReference type="AlphaFoldDB" id="A0A1H0LVF5"/>
<keyword evidence="13" id="KW-1185">Reference proteome</keyword>
<evidence type="ECO:0000256" key="7">
    <source>
        <dbReference type="ARBA" id="ARBA00022842"/>
    </source>
</evidence>
<name>A0A1H0LVF5_9HYPH</name>
<evidence type="ECO:0000256" key="8">
    <source>
        <dbReference type="ARBA" id="ARBA00023027"/>
    </source>
</evidence>
<evidence type="ECO:0000256" key="5">
    <source>
        <dbReference type="ARBA" id="ARBA00022723"/>
    </source>
</evidence>
<evidence type="ECO:0000259" key="11">
    <source>
        <dbReference type="PROSITE" id="PS51462"/>
    </source>
</evidence>
<accession>A0A1H0LVF5</accession>
<dbReference type="InterPro" id="IPR015797">
    <property type="entry name" value="NUDIX_hydrolase-like_dom_sf"/>
</dbReference>
<evidence type="ECO:0000256" key="6">
    <source>
        <dbReference type="ARBA" id="ARBA00022801"/>
    </source>
</evidence>
<dbReference type="InterPro" id="IPR049734">
    <property type="entry name" value="NudC-like_C"/>
</dbReference>
<evidence type="ECO:0000256" key="3">
    <source>
        <dbReference type="ARBA" id="ARBA00009595"/>
    </source>
</evidence>
<dbReference type="NCBIfam" id="NF001299">
    <property type="entry name" value="PRK00241.1"/>
    <property type="match status" value="1"/>
</dbReference>